<dbReference type="EMBL" id="ANFO01000039">
    <property type="protein sequence ID" value="KGQ13495.1"/>
    <property type="molecule type" value="Genomic_DNA"/>
</dbReference>
<dbReference type="InterPro" id="IPR003352">
    <property type="entry name" value="PTS_EIIC"/>
</dbReference>
<dbReference type="InterPro" id="IPR050558">
    <property type="entry name" value="PTS_Sugar-Specific_Components"/>
</dbReference>
<dbReference type="Gene3D" id="1.10.8.1080">
    <property type="match status" value="1"/>
</dbReference>
<dbReference type="Pfam" id="PF03497">
    <property type="entry name" value="Anthrax_toxA"/>
    <property type="match status" value="1"/>
</dbReference>
<evidence type="ECO:0000256" key="12">
    <source>
        <dbReference type="ARBA" id="ARBA00060672"/>
    </source>
</evidence>
<dbReference type="Pfam" id="PF07690">
    <property type="entry name" value="MFS_1"/>
    <property type="match status" value="1"/>
</dbReference>
<feature type="transmembrane region" description="Helical" evidence="14">
    <location>
        <begin position="815"/>
        <end position="834"/>
    </location>
</feature>
<dbReference type="InterPro" id="IPR001347">
    <property type="entry name" value="SIS_dom"/>
</dbReference>
<dbReference type="InterPro" id="IPR005165">
    <property type="entry name" value="Anthrax_toxin_edema_cen"/>
</dbReference>
<dbReference type="PANTHER" id="PTHR30175">
    <property type="entry name" value="PHOSPHOTRANSFERASE SYSTEM TRANSPORT PROTEIN"/>
    <property type="match status" value="1"/>
</dbReference>
<dbReference type="InterPro" id="IPR046348">
    <property type="entry name" value="SIS_dom_sf"/>
</dbReference>
<evidence type="ECO:0000256" key="3">
    <source>
        <dbReference type="ARBA" id="ARBA00022448"/>
    </source>
</evidence>
<feature type="transmembrane region" description="Helical" evidence="14">
    <location>
        <begin position="785"/>
        <end position="803"/>
    </location>
</feature>
<evidence type="ECO:0000256" key="1">
    <source>
        <dbReference type="ARBA" id="ARBA00004651"/>
    </source>
</evidence>
<dbReference type="PROSITE" id="PS51103">
    <property type="entry name" value="PTS_EIIC_TYPE_1"/>
    <property type="match status" value="1"/>
</dbReference>
<evidence type="ECO:0000256" key="10">
    <source>
        <dbReference type="ARBA" id="ARBA00023239"/>
    </source>
</evidence>
<dbReference type="Proteomes" id="UP000030106">
    <property type="component" value="Unassembled WGS sequence"/>
</dbReference>
<feature type="transmembrane region" description="Helical" evidence="14">
    <location>
        <begin position="1625"/>
        <end position="1649"/>
    </location>
</feature>
<dbReference type="SUPFAM" id="SSF53697">
    <property type="entry name" value="SIS domain"/>
    <property type="match status" value="1"/>
</dbReference>
<gene>
    <name evidence="17" type="ORF">BBAD15_g677</name>
</gene>
<keyword evidence="9 14" id="KW-0472">Membrane</keyword>
<feature type="transmembrane region" description="Helical" evidence="14">
    <location>
        <begin position="1811"/>
        <end position="1837"/>
    </location>
</feature>
<protein>
    <submittedName>
        <fullName evidence="17">PTS system N-acetylmuramic acid-specific EIIBC component</fullName>
    </submittedName>
</protein>
<dbReference type="InterPro" id="IPR036878">
    <property type="entry name" value="Glu_permease_IIB"/>
</dbReference>
<feature type="transmembrane region" description="Helical" evidence="14">
    <location>
        <begin position="1669"/>
        <end position="1694"/>
    </location>
</feature>
<evidence type="ECO:0000256" key="14">
    <source>
        <dbReference type="SAM" id="Phobius"/>
    </source>
</evidence>
<evidence type="ECO:0000313" key="18">
    <source>
        <dbReference type="Proteomes" id="UP000030106"/>
    </source>
</evidence>
<dbReference type="GO" id="GO:0097367">
    <property type="term" value="F:carbohydrate derivative binding"/>
    <property type="evidence" value="ECO:0007669"/>
    <property type="project" value="InterPro"/>
</dbReference>
<feature type="transmembrane region" description="Helical" evidence="14">
    <location>
        <begin position="660"/>
        <end position="683"/>
    </location>
</feature>
<sequence length="1845" mass="195590">MSGWFELSKSSDGQFKFVLKAGNGEVVLTSELYKTRASADNGIASVRTNSPLDERYDKKVASNGKFYFNLKAGNHQVIGTSQMYATEQSRDKGIASGRRGNPRAFTWGMFSRDAAQAAFSRPQPQWLVVYRREPGRKMKVGSTPAAYRPAEPHLSAASQPPGTDLQQLVSHLKDKTGIVPAHLIPLQRVASEHNCIIGVRPVDKLATALIEAGHPTKGFHIKGKSASWGPQAGFICVEQRFSKLENASPERIAKFNLQTQACIAEGHAAAVPLDVSQSRLHDLFAQGLIDKLSPENAGVLAPHAEARPFTADYDLMVIAPHVSELGPEDNLQVPDVSHQVFRQRLENYRTLPEHQALRGDYDNPASFYRKSDEEIGNASERARRMIGVLNQALVGEGEKVVHHATDSANPVTDPESNYPATRSCGAGAAGQERGLPRPAESALGKGGSWRAQRQVYCREVNAGGGTAHKAGAAALSFCLQTCGHPFRVAGIKATDPVAFSTQIFDGFDGKNAVCSPAVGDNFSVFGQFGEARLQLFEWNIQGPGKMAIAKFVLWPDPLAGILVIGSNAANSLIVVFGKTAKAGNHASDRAISQAIDDVLTVAPGGHIVAFSKVLQVLRGAGRRHTRQPGQHFNGQFSSGEMLQNFNPRAIAQQPRQFAEVLLLVGAQAIFQTVSVLVMTIGGLAGGQLTPSPGLATAPIAAMFLGTALTTFPASLWMARVGRKTGFMTGAAAGIAGGVIAGLGIMSGSFLLLCAGTLLVGVYQSFAQFYRFAASEVANDTFRPKAISLVMTGGIVAALAGPLLARFGSDLMTPRYLGSFMILAGISFVAVLLLARLSVPASREAVANHAPARPWRAVISQPAYLTALFSAATGYGIMILAMTATPLAMSHHHHTLAQTSSVIQLHVLAMFLPSFITGKLIARFGSIRVMLTGVVLFGCDILLALTGTGFTSFASALIFVGLGWNFLYIGGTALLTTTFSAAEKGVAQAVNDMTIFVVGLSCYLSAGALLEWLGWEKLNELLLPWLALSAIVLNFIRMRFVISLNGPGGPLFVLALQNVCVIQAHRQLSVIRLGAHVVQPGGVDPHQASETHITDVPMKINLTQLVTEGRNPASAEIDTLPTLEMLKVINNEDKQVPLAVEATLPQVAQVVDKVVAAFAQGGRLIYSGAGTSGRLGILDASECPPTFGTPREQVVGLIAGGHPAILQAVENAEDNREMGEQDLRNLNFSARDVLVGIAASGRTPYVLGAMAYAKSVGATVAAISCNPGSEMSLAADIAIEPVVGPEIVTGSSRMKAGTAQKLILNMITTGSMIRSGKVYGNLMVDVEATNAKLIQRQVNIVVAATECSPEQAEAALSACRRHCKTAIFMLLSGLSAEEASCLLAKKHGFIREALRGLTLKNRDLVQHDDLKKIPGVMGVVNGDDQLQIILGPGKAQTASELMNSLLKQGGQSEPEKGDSADLAALASQNKQQMKAKQNSAVHNFLTKFATIFTPLIPGFIAAGLLLGIATLLQQTLVVEGTTPAAWLTQLIAYLKVFSVGLFTFLSILIGFNTQKAFGGTGVNGAIIASLFILRYVPEGKVGYYAGMDTFFGLAIDPRGNIIGVLLACMLGAWIERQVRRMIPDNLDMILTSTITLLITGAITFVAIMPIGGELFKGMSWLFMHLNGNPFGTAILAGLFLIAVVFGIHQGFVPVYFALMDAQGFNSLFPILAMAGAGQVGAALALFARSPKNSALRTQIKGAIIPGLLGIGEPLIYGVTLPRLKPFITACIGGGVGGFFIGLVAWMGLPVGLNTVFGPSGLVSIPLMTSHQGIFAGMAVYVAGIVIAYIAGFIMTWCFGSKNVDLS</sequence>
<feature type="transmembrane region" description="Helical" evidence="14">
    <location>
        <begin position="1596"/>
        <end position="1613"/>
    </location>
</feature>
<dbReference type="NCBIfam" id="NF009222">
    <property type="entry name" value="PRK12570.1"/>
    <property type="match status" value="1"/>
</dbReference>
<feature type="transmembrane region" description="Helical" evidence="14">
    <location>
        <begin position="1555"/>
        <end position="1576"/>
    </location>
</feature>
<dbReference type="FunFam" id="3.40.50.10490:FF:000014">
    <property type="entry name" value="N-acetylmuramic acid 6-phosphate etherase"/>
    <property type="match status" value="1"/>
</dbReference>
<feature type="transmembrane region" description="Helical" evidence="14">
    <location>
        <begin position="749"/>
        <end position="773"/>
    </location>
</feature>
<dbReference type="NCBIfam" id="TIGR00274">
    <property type="entry name" value="N-acetylmuramic acid 6-phosphate etherase"/>
    <property type="match status" value="1"/>
</dbReference>
<evidence type="ECO:0000256" key="4">
    <source>
        <dbReference type="ARBA" id="ARBA00022475"/>
    </source>
</evidence>
<name>A0A0A2W4W9_BEABA</name>
<dbReference type="PROSITE" id="PS01272">
    <property type="entry name" value="GCKR"/>
    <property type="match status" value="1"/>
</dbReference>
<dbReference type="InterPro" id="IPR035099">
    <property type="entry name" value="Anthrax_toxin_C-terminal"/>
</dbReference>
<dbReference type="GO" id="GO:0005576">
    <property type="term" value="C:extracellular region"/>
    <property type="evidence" value="ECO:0007669"/>
    <property type="project" value="InterPro"/>
</dbReference>
<dbReference type="FunFam" id="1.10.8.1080:FF:000001">
    <property type="entry name" value="N-acetylmuramic acid 6-phosphate etherase"/>
    <property type="match status" value="1"/>
</dbReference>
<feature type="transmembrane region" description="Helical" evidence="14">
    <location>
        <begin position="1483"/>
        <end position="1511"/>
    </location>
</feature>
<feature type="transmembrane region" description="Helical" evidence="14">
    <location>
        <begin position="1523"/>
        <end position="1548"/>
    </location>
</feature>
<dbReference type="GO" id="GO:0016835">
    <property type="term" value="F:carbon-oxygen lyase activity"/>
    <property type="evidence" value="ECO:0007669"/>
    <property type="project" value="InterPro"/>
</dbReference>
<dbReference type="PANTHER" id="PTHR30175:SF3">
    <property type="entry name" value="PTS SYSTEM N-ACETYLMURAMIC ACID-SPECIFIC EIIBC COMPONENT"/>
    <property type="match status" value="1"/>
</dbReference>
<dbReference type="HOGENOM" id="CLU_237026_0_0_1"/>
<dbReference type="SUPFAM" id="SSF81298">
    <property type="entry name" value="Adenylylcyclase toxin (the edema factor)"/>
    <property type="match status" value="1"/>
</dbReference>
<comment type="caution">
    <text evidence="17">The sequence shown here is derived from an EMBL/GenBank/DDBJ whole genome shotgun (WGS) entry which is preliminary data.</text>
</comment>
<dbReference type="Gene3D" id="3.30.1360.60">
    <property type="entry name" value="Glucose permease domain IIB"/>
    <property type="match status" value="1"/>
</dbReference>
<keyword evidence="5" id="KW-0762">Sugar transport</keyword>
<dbReference type="Gene3D" id="3.40.50.10490">
    <property type="entry name" value="Glucose-6-phosphate isomerase like protein, domain 1"/>
    <property type="match status" value="1"/>
</dbReference>
<dbReference type="Gene3D" id="1.20.1250.20">
    <property type="entry name" value="MFS general substrate transporter like domains"/>
    <property type="match status" value="1"/>
</dbReference>
<evidence type="ECO:0000256" key="5">
    <source>
        <dbReference type="ARBA" id="ARBA00022597"/>
    </source>
</evidence>
<evidence type="ECO:0000256" key="2">
    <source>
        <dbReference type="ARBA" id="ARBA00011738"/>
    </source>
</evidence>
<evidence type="ECO:0000259" key="15">
    <source>
        <dbReference type="PROSITE" id="PS51103"/>
    </source>
</evidence>
<dbReference type="CDD" id="cd05007">
    <property type="entry name" value="SIS_Etherase"/>
    <property type="match status" value="1"/>
</dbReference>
<evidence type="ECO:0000256" key="7">
    <source>
        <dbReference type="ARBA" id="ARBA00022692"/>
    </source>
</evidence>
<dbReference type="NCBIfam" id="NF003915">
    <property type="entry name" value="PRK05441.1"/>
    <property type="match status" value="1"/>
</dbReference>
<keyword evidence="3" id="KW-0813">Transport</keyword>
<keyword evidence="11" id="KW-0119">Carbohydrate metabolism</keyword>
<dbReference type="InterPro" id="IPR011701">
    <property type="entry name" value="MFS"/>
</dbReference>
<comment type="pathway">
    <text evidence="12">Cell wall biogenesis.</text>
</comment>
<dbReference type="GO" id="GO:0090588">
    <property type="term" value="F:protein-phosphocysteine-N-acetylmuramate phosphotransferase system transporter activity"/>
    <property type="evidence" value="ECO:0007669"/>
    <property type="project" value="TreeGrafter"/>
</dbReference>
<evidence type="ECO:0000256" key="8">
    <source>
        <dbReference type="ARBA" id="ARBA00022989"/>
    </source>
</evidence>
<dbReference type="NCBIfam" id="NF007152">
    <property type="entry name" value="PRK09586.1"/>
    <property type="match status" value="1"/>
</dbReference>
<accession>A0A0A2W4W9</accession>
<dbReference type="InterPro" id="IPR037017">
    <property type="entry name" value="Anthrax_toxin_edema_cen_sf"/>
</dbReference>
<comment type="subcellular location">
    <subcellularLocation>
        <location evidence="1">Cell membrane</location>
        <topology evidence="1">Multi-pass membrane protein</topology>
    </subcellularLocation>
</comment>
<feature type="transmembrane region" description="Helical" evidence="14">
    <location>
        <begin position="1738"/>
        <end position="1758"/>
    </location>
</feature>
<dbReference type="GO" id="GO:0005886">
    <property type="term" value="C:plasma membrane"/>
    <property type="evidence" value="ECO:0007669"/>
    <property type="project" value="UniProtKB-SubCell"/>
</dbReference>
<dbReference type="InterPro" id="IPR010879">
    <property type="entry name" value="DUF1508"/>
</dbReference>
<dbReference type="GO" id="GO:0008294">
    <property type="term" value="F:calcium- and calmodulin-responsive adenylate cyclase activity"/>
    <property type="evidence" value="ECO:0007669"/>
    <property type="project" value="InterPro"/>
</dbReference>
<organism evidence="17 18">
    <name type="scientific">Beauveria bassiana D1-5</name>
    <dbReference type="NCBI Taxonomy" id="1245745"/>
    <lineage>
        <taxon>Eukaryota</taxon>
        <taxon>Fungi</taxon>
        <taxon>Dikarya</taxon>
        <taxon>Ascomycota</taxon>
        <taxon>Pezizomycotina</taxon>
        <taxon>Sordariomycetes</taxon>
        <taxon>Hypocreomycetidae</taxon>
        <taxon>Hypocreales</taxon>
        <taxon>Cordycipitaceae</taxon>
        <taxon>Beauveria</taxon>
    </lineage>
</organism>
<dbReference type="Pfam" id="PF22645">
    <property type="entry name" value="GKRP_SIS_N"/>
    <property type="match status" value="1"/>
</dbReference>
<feature type="transmembrane region" description="Helical" evidence="14">
    <location>
        <begin position="993"/>
        <end position="1014"/>
    </location>
</feature>
<feature type="transmembrane region" description="Helical" evidence="14">
    <location>
        <begin position="955"/>
        <end position="981"/>
    </location>
</feature>
<dbReference type="HAMAP" id="MF_00068">
    <property type="entry name" value="MurQ"/>
    <property type="match status" value="1"/>
</dbReference>
<dbReference type="GO" id="GO:0046348">
    <property type="term" value="P:amino sugar catabolic process"/>
    <property type="evidence" value="ECO:0007669"/>
    <property type="project" value="InterPro"/>
</dbReference>
<proteinExistence type="inferred from homology"/>
<feature type="region of interest" description="Disordered" evidence="13">
    <location>
        <begin position="140"/>
        <end position="162"/>
    </location>
</feature>
<comment type="subunit">
    <text evidence="2">Homodimer.</text>
</comment>
<keyword evidence="6" id="KW-0598">Phosphotransferase system</keyword>
<reference evidence="17 18" key="1">
    <citation type="submission" date="2012-10" db="EMBL/GenBank/DDBJ databases">
        <title>Genome sequencing and analysis of entomopathogenic fungi Beauveria bassiana D1-5.</title>
        <authorList>
            <person name="Li Q."/>
            <person name="Wang L."/>
            <person name="Zhang Z."/>
            <person name="Wang Q."/>
            <person name="Ren J."/>
            <person name="Wang M."/>
            <person name="Xu W."/>
            <person name="Wang J."/>
            <person name="Lu Y."/>
            <person name="Du Q."/>
            <person name="Sun Z."/>
        </authorList>
    </citation>
    <scope>NUCLEOTIDE SEQUENCE [LARGE SCALE GENOMIC DNA]</scope>
    <source>
        <strain evidence="17 18">D1-5</strain>
    </source>
</reference>
<evidence type="ECO:0000256" key="11">
    <source>
        <dbReference type="ARBA" id="ARBA00023277"/>
    </source>
</evidence>
<dbReference type="Gene3D" id="3.90.1760.10">
    <property type="entry name" value="Anthrax toxin, edema factor, central domain"/>
    <property type="match status" value="1"/>
</dbReference>
<dbReference type="SUPFAM" id="SSF103473">
    <property type="entry name" value="MFS general substrate transporter"/>
    <property type="match status" value="1"/>
</dbReference>
<feature type="transmembrane region" description="Helical" evidence="14">
    <location>
        <begin position="862"/>
        <end position="882"/>
    </location>
</feature>
<evidence type="ECO:0000256" key="9">
    <source>
        <dbReference type="ARBA" id="ARBA00023136"/>
    </source>
</evidence>
<dbReference type="Gene3D" id="2.30.29.80">
    <property type="match status" value="1"/>
</dbReference>
<evidence type="ECO:0000256" key="13">
    <source>
        <dbReference type="SAM" id="MobiDB-lite"/>
    </source>
</evidence>
<feature type="transmembrane region" description="Helical" evidence="14">
    <location>
        <begin position="1706"/>
        <end position="1726"/>
    </location>
</feature>
<evidence type="ECO:0000259" key="16">
    <source>
        <dbReference type="PROSITE" id="PS51464"/>
    </source>
</evidence>
<dbReference type="Pfam" id="PF07411">
    <property type="entry name" value="DUF1508"/>
    <property type="match status" value="2"/>
</dbReference>
<dbReference type="GO" id="GO:0009401">
    <property type="term" value="P:phosphoenolpyruvate-dependent sugar phosphotransferase system"/>
    <property type="evidence" value="ECO:0007669"/>
    <property type="project" value="UniProtKB-KW"/>
</dbReference>
<feature type="compositionally biased region" description="Polar residues" evidence="13">
    <location>
        <begin position="406"/>
        <end position="420"/>
    </location>
</feature>
<dbReference type="PROSITE" id="PS51464">
    <property type="entry name" value="SIS"/>
    <property type="match status" value="1"/>
</dbReference>
<feature type="domain" description="SIS" evidence="16">
    <location>
        <begin position="1153"/>
        <end position="1316"/>
    </location>
</feature>
<keyword evidence="4" id="KW-1003">Cell membrane</keyword>
<evidence type="ECO:0000313" key="17">
    <source>
        <dbReference type="EMBL" id="KGQ13495.1"/>
    </source>
</evidence>
<evidence type="ECO:0000256" key="6">
    <source>
        <dbReference type="ARBA" id="ARBA00022683"/>
    </source>
</evidence>
<dbReference type="InterPro" id="IPR005488">
    <property type="entry name" value="Etherase_MurQ"/>
</dbReference>
<feature type="transmembrane region" description="Helical" evidence="14">
    <location>
        <begin position="695"/>
        <end position="718"/>
    </location>
</feature>
<feature type="transmembrane region" description="Helical" evidence="14">
    <location>
        <begin position="725"/>
        <end position="743"/>
    </location>
</feature>
<keyword evidence="7 14" id="KW-0812">Transmembrane</keyword>
<feature type="domain" description="PTS EIIC type-1" evidence="15">
    <location>
        <begin position="1485"/>
        <end position="1845"/>
    </location>
</feature>
<dbReference type="InterPro" id="IPR036913">
    <property type="entry name" value="YegP-like_sf"/>
</dbReference>
<dbReference type="SUPFAM" id="SSF160113">
    <property type="entry name" value="YegP-like"/>
    <property type="match status" value="2"/>
</dbReference>
<feature type="transmembrane region" description="Helical" evidence="14">
    <location>
        <begin position="1765"/>
        <end position="1791"/>
    </location>
</feature>
<keyword evidence="10" id="KW-0456">Lyase</keyword>
<dbReference type="SUPFAM" id="SSF55604">
    <property type="entry name" value="Glucose permease domain IIB"/>
    <property type="match status" value="1"/>
</dbReference>
<dbReference type="Pfam" id="PF02378">
    <property type="entry name" value="PTS_EIIC"/>
    <property type="match status" value="1"/>
</dbReference>
<dbReference type="InterPro" id="IPR013013">
    <property type="entry name" value="PTS_EIIC_1"/>
</dbReference>
<feature type="region of interest" description="Disordered" evidence="13">
    <location>
        <begin position="406"/>
        <end position="446"/>
    </location>
</feature>
<dbReference type="InterPro" id="IPR005486">
    <property type="entry name" value="Glucokinase_regulatory_CS"/>
</dbReference>
<dbReference type="STRING" id="1245745.A0A0A2W4W9"/>
<keyword evidence="8 14" id="KW-1133">Transmembrane helix</keyword>
<feature type="transmembrane region" description="Helical" evidence="14">
    <location>
        <begin position="902"/>
        <end position="921"/>
    </location>
</feature>
<dbReference type="GO" id="GO:0008982">
    <property type="term" value="F:protein-N(PI)-phosphohistidine-sugar phosphotransferase activity"/>
    <property type="evidence" value="ECO:0007669"/>
    <property type="project" value="InterPro"/>
</dbReference>
<feature type="transmembrane region" description="Helical" evidence="14">
    <location>
        <begin position="928"/>
        <end position="949"/>
    </location>
</feature>
<dbReference type="InterPro" id="IPR036259">
    <property type="entry name" value="MFS_trans_sf"/>
</dbReference>